<keyword evidence="2" id="KW-0067">ATP-binding</keyword>
<dbReference type="InterPro" id="IPR027417">
    <property type="entry name" value="P-loop_NTPase"/>
</dbReference>
<feature type="region of interest" description="Disordered" evidence="3">
    <location>
        <begin position="753"/>
        <end position="778"/>
    </location>
</feature>
<dbReference type="InterPro" id="IPR012337">
    <property type="entry name" value="RNaseH-like_sf"/>
</dbReference>
<dbReference type="HOGENOM" id="CLU_000809_3_2_7"/>
<evidence type="ECO:0000256" key="3">
    <source>
        <dbReference type="SAM" id="MobiDB-lite"/>
    </source>
</evidence>
<reference evidence="7" key="1">
    <citation type="submission" date="2012-06" db="EMBL/GenBank/DDBJ databases">
        <title>Complete sequence of chromosome of Desulfomonile tiedjei DSM 6799.</title>
        <authorList>
            <person name="Lucas S."/>
            <person name="Copeland A."/>
            <person name="Lapidus A."/>
            <person name="Glavina del Rio T."/>
            <person name="Dalin E."/>
            <person name="Tice H."/>
            <person name="Bruce D."/>
            <person name="Goodwin L."/>
            <person name="Pitluck S."/>
            <person name="Peters L."/>
            <person name="Ovchinnikova G."/>
            <person name="Zeytun A."/>
            <person name="Lu M."/>
            <person name="Kyrpides N."/>
            <person name="Mavromatis K."/>
            <person name="Ivanova N."/>
            <person name="Brettin T."/>
            <person name="Detter J.C."/>
            <person name="Han C."/>
            <person name="Larimer F."/>
            <person name="Land M."/>
            <person name="Hauser L."/>
            <person name="Markowitz V."/>
            <person name="Cheng J.-F."/>
            <person name="Hugenholtz P."/>
            <person name="Woyke T."/>
            <person name="Wu D."/>
            <person name="Spring S."/>
            <person name="Schroeder M."/>
            <person name="Brambilla E."/>
            <person name="Klenk H.-P."/>
            <person name="Eisen J.A."/>
        </authorList>
    </citation>
    <scope>NUCLEOTIDE SEQUENCE [LARGE SCALE GENOMIC DNA]</scope>
    <source>
        <strain evidence="7">ATCC 49306 / DSM 6799 / DCB-1</strain>
    </source>
</reference>
<dbReference type="PANTHER" id="PTHR47957">
    <property type="entry name" value="ATP-DEPENDENT HELICASE HRQ1"/>
    <property type="match status" value="1"/>
</dbReference>
<dbReference type="InterPro" id="IPR011545">
    <property type="entry name" value="DEAD/DEAH_box_helicase_dom"/>
</dbReference>
<dbReference type="Gene3D" id="3.30.420.10">
    <property type="entry name" value="Ribonuclease H-like superfamily/Ribonuclease H"/>
    <property type="match status" value="1"/>
</dbReference>
<dbReference type="KEGG" id="dti:Desti_2514"/>
<dbReference type="Proteomes" id="UP000006055">
    <property type="component" value="Chromosome"/>
</dbReference>
<evidence type="ECO:0000259" key="5">
    <source>
        <dbReference type="PROSITE" id="PS51194"/>
    </source>
</evidence>
<dbReference type="PANTHER" id="PTHR47957:SF3">
    <property type="entry name" value="ATP-DEPENDENT HELICASE HRQ1"/>
    <property type="match status" value="1"/>
</dbReference>
<dbReference type="SMART" id="SM00490">
    <property type="entry name" value="HELICc"/>
    <property type="match status" value="1"/>
</dbReference>
<organism evidence="6 7">
    <name type="scientific">Desulfomonile tiedjei (strain ATCC 49306 / DSM 6799 / DCB-1)</name>
    <dbReference type="NCBI Taxonomy" id="706587"/>
    <lineage>
        <taxon>Bacteria</taxon>
        <taxon>Pseudomonadati</taxon>
        <taxon>Thermodesulfobacteriota</taxon>
        <taxon>Desulfomonilia</taxon>
        <taxon>Desulfomonilales</taxon>
        <taxon>Desulfomonilaceae</taxon>
        <taxon>Desulfomonile</taxon>
    </lineage>
</organism>
<dbReference type="EMBL" id="CP003360">
    <property type="protein sequence ID" value="AFM25194.1"/>
    <property type="molecule type" value="Genomic_DNA"/>
</dbReference>
<accession>I4C6K3</accession>
<dbReference type="SUPFAM" id="SSF53098">
    <property type="entry name" value="Ribonuclease H-like"/>
    <property type="match status" value="1"/>
</dbReference>
<feature type="domain" description="Helicase ATP-binding" evidence="4">
    <location>
        <begin position="63"/>
        <end position="242"/>
    </location>
</feature>
<evidence type="ECO:0000256" key="2">
    <source>
        <dbReference type="ARBA" id="ARBA00022840"/>
    </source>
</evidence>
<feature type="domain" description="Helicase C-terminal" evidence="5">
    <location>
        <begin position="269"/>
        <end position="420"/>
    </location>
</feature>
<dbReference type="Pfam" id="PF00271">
    <property type="entry name" value="Helicase_C"/>
    <property type="match status" value="1"/>
</dbReference>
<dbReference type="GO" id="GO:0036297">
    <property type="term" value="P:interstrand cross-link repair"/>
    <property type="evidence" value="ECO:0007669"/>
    <property type="project" value="TreeGrafter"/>
</dbReference>
<dbReference type="PATRIC" id="fig|706587.4.peg.2883"/>
<dbReference type="CDD" id="cd18797">
    <property type="entry name" value="SF2_C_Hrq"/>
    <property type="match status" value="1"/>
</dbReference>
<protein>
    <submittedName>
        <fullName evidence="6">Helicase family protein with metal-binding cysteine cluster</fullName>
    </submittedName>
</protein>
<dbReference type="InterPro" id="IPR014001">
    <property type="entry name" value="Helicase_ATP-bd"/>
</dbReference>
<evidence type="ECO:0000259" key="4">
    <source>
        <dbReference type="PROSITE" id="PS51192"/>
    </source>
</evidence>
<dbReference type="InterPro" id="IPR001650">
    <property type="entry name" value="Helicase_C-like"/>
</dbReference>
<dbReference type="STRING" id="706587.Desti_2514"/>
<feature type="compositionally biased region" description="Basic and acidic residues" evidence="3">
    <location>
        <begin position="758"/>
        <end position="778"/>
    </location>
</feature>
<dbReference type="InterPro" id="IPR055227">
    <property type="entry name" value="HRQ1_WHD"/>
</dbReference>
<dbReference type="GO" id="GO:0003676">
    <property type="term" value="F:nucleic acid binding"/>
    <property type="evidence" value="ECO:0007669"/>
    <property type="project" value="InterPro"/>
</dbReference>
<dbReference type="InterPro" id="IPR018973">
    <property type="entry name" value="MZB"/>
</dbReference>
<keyword evidence="1" id="KW-0547">Nucleotide-binding</keyword>
<dbReference type="RefSeq" id="WP_014810336.1">
    <property type="nucleotide sequence ID" value="NC_018025.1"/>
</dbReference>
<dbReference type="eggNOG" id="COG1111">
    <property type="taxonomic scope" value="Bacteria"/>
</dbReference>
<dbReference type="GO" id="GO:0005524">
    <property type="term" value="F:ATP binding"/>
    <property type="evidence" value="ECO:0007669"/>
    <property type="project" value="UniProtKB-KW"/>
</dbReference>
<dbReference type="Pfam" id="PF22982">
    <property type="entry name" value="WHD_HRQ1"/>
    <property type="match status" value="1"/>
</dbReference>
<keyword evidence="6" id="KW-0347">Helicase</keyword>
<dbReference type="GO" id="GO:0006289">
    <property type="term" value="P:nucleotide-excision repair"/>
    <property type="evidence" value="ECO:0007669"/>
    <property type="project" value="TreeGrafter"/>
</dbReference>
<dbReference type="SUPFAM" id="SSF52540">
    <property type="entry name" value="P-loop containing nucleoside triphosphate hydrolases"/>
    <property type="match status" value="1"/>
</dbReference>
<dbReference type="eggNOG" id="COG1205">
    <property type="taxonomic scope" value="Bacteria"/>
</dbReference>
<dbReference type="Pfam" id="PF09369">
    <property type="entry name" value="MZB"/>
    <property type="match status" value="1"/>
</dbReference>
<evidence type="ECO:0000313" key="7">
    <source>
        <dbReference type="Proteomes" id="UP000006055"/>
    </source>
</evidence>
<dbReference type="PROSITE" id="PS51194">
    <property type="entry name" value="HELICASE_CTER"/>
    <property type="match status" value="1"/>
</dbReference>
<name>I4C6K3_DESTA</name>
<dbReference type="Pfam" id="PF00270">
    <property type="entry name" value="DEAD"/>
    <property type="match status" value="1"/>
</dbReference>
<proteinExistence type="predicted"/>
<evidence type="ECO:0000256" key="1">
    <source>
        <dbReference type="ARBA" id="ARBA00022741"/>
    </source>
</evidence>
<dbReference type="SMART" id="SM00487">
    <property type="entry name" value="DEXDc"/>
    <property type="match status" value="1"/>
</dbReference>
<keyword evidence="7" id="KW-1185">Reference proteome</keyword>
<dbReference type="GO" id="GO:0043138">
    <property type="term" value="F:3'-5' DNA helicase activity"/>
    <property type="evidence" value="ECO:0007669"/>
    <property type="project" value="TreeGrafter"/>
</dbReference>
<dbReference type="Gene3D" id="3.40.50.300">
    <property type="entry name" value="P-loop containing nucleotide triphosphate hydrolases"/>
    <property type="match status" value="2"/>
</dbReference>
<dbReference type="InterPro" id="IPR036397">
    <property type="entry name" value="RNaseH_sf"/>
</dbReference>
<dbReference type="OrthoDB" id="9815222at2"/>
<gene>
    <name evidence="6" type="ordered locus">Desti_2514</name>
</gene>
<sequence>MLAQFLTWLSNPPGFLWSLCHHEIIPEKKPDLRPILEGIHPDVIRLLKSSGFTKLYSHQAESVSLALQKQDVVLCTSTASGKTLSYQIPILDTLVRNPDARSLFLFPLKALERDQKDSFLSIAKDSGLSAGVYDGDTPEAERRKIRMQPPRVLITNPDMLHLGLLAFHETWKEFFGNLTHIVLDEVHTYKGIFGSHISQVLLRVLRVCRLYGSNPLFFTCSATIANPAVLMNRLTGRDFRVVDVSGAPSSDRHFLLVDPVSSPYTAAAEMFAAALKCGLKTIVFTKARKITELITRWVLQSNPHLKSRISSYRAGFLPEERREIESKLFSGEMDGVISTSALEMGIDVGGLDLCILVGYPGTIINTWQRGGRVGRAGRPSAIVLLAGHDALDKYFLRNPTDLFRRNCEEAILDPYNKEVLKKHIPCAASENPISPQEEWIGLDEIRNVLDELEDEGILYRPHAEGPWFSSAKRPHRTVDLRGIGTSFPIFLDGTKSLIGNSAGKRVFTECHEGAVYLHKAREYLVTRLDLERKIILVKPERLNYYTRALSEKDTEILRAPLRSNEFPGYIVREANLKVTERIHSYEKRRVSSQELISVTDLELPPLHFETVGIWIEIPETVRTFIQDRGFSFMGGIHAMEHAAISMFPLFALCDRDDIGGISTPDHPQVCKPAVFIYDGHPGGVGLSHRAFDIIDELLRKTLVLVETCPCEDGCPSCIHSPKCGSGNKPLDKQACILTLKLLLDPDTAFKKPVTKLRKASERPRDSSPKGEGKTGLLKKETLQKKTKARIFPELDDRVASCKKPVEPVRLSCRTSLSTSCAAERESDSVPVSRSRIQCSPGLVVFDIETQKLANEVGGWRNVRKMKVALAVAYCENFGFLTFREEQTQDLIDLLLSAPLIVGFNHIRFDYEVLSAYTRENLRALPNLDILQCVESTLGFRLPLDHLSEVTLGRNKSGHGTEAVTWFREGRLDLIEKYCRDDVCLTRDLYKYGLEKGYLLYKRKDRRICQIPMNWASGPLTK</sequence>
<dbReference type="AlphaFoldDB" id="I4C6K3"/>
<dbReference type="CDD" id="cd17923">
    <property type="entry name" value="DEXHc_Hrq1-like"/>
    <property type="match status" value="1"/>
</dbReference>
<evidence type="ECO:0000313" key="6">
    <source>
        <dbReference type="EMBL" id="AFM25194.1"/>
    </source>
</evidence>
<dbReference type="PROSITE" id="PS51192">
    <property type="entry name" value="HELICASE_ATP_BIND_1"/>
    <property type="match status" value="1"/>
</dbReference>
<keyword evidence="6" id="KW-0378">Hydrolase</keyword>